<comment type="caution">
    <text evidence="6">The sequence shown here is derived from an EMBL/GenBank/DDBJ whole genome shotgun (WGS) entry which is preliminary data.</text>
</comment>
<comment type="subcellular location">
    <subcellularLocation>
        <location evidence="1">Membrane</location>
        <topology evidence="1">Multi-pass membrane protein</topology>
    </subcellularLocation>
</comment>
<keyword evidence="4 5" id="KW-0472">Membrane</keyword>
<evidence type="ECO:0008006" key="8">
    <source>
        <dbReference type="Google" id="ProtNLM"/>
    </source>
</evidence>
<dbReference type="InterPro" id="IPR026673">
    <property type="entry name" value="SPEC3/Stum"/>
</dbReference>
<keyword evidence="7" id="KW-1185">Reference proteome</keyword>
<dbReference type="AlphaFoldDB" id="A0AAN8JW48"/>
<evidence type="ECO:0000256" key="5">
    <source>
        <dbReference type="SAM" id="Phobius"/>
    </source>
</evidence>
<feature type="transmembrane region" description="Helical" evidence="5">
    <location>
        <begin position="88"/>
        <end position="113"/>
    </location>
</feature>
<dbReference type="PANTHER" id="PTHR21676">
    <property type="entry name" value="PROTEIN STUM"/>
    <property type="match status" value="1"/>
</dbReference>
<dbReference type="GO" id="GO:0016020">
    <property type="term" value="C:membrane"/>
    <property type="evidence" value="ECO:0007669"/>
    <property type="project" value="UniProtKB-SubCell"/>
</dbReference>
<dbReference type="Proteomes" id="UP001347796">
    <property type="component" value="Unassembled WGS sequence"/>
</dbReference>
<protein>
    <recommendedName>
        <fullName evidence="8">Protein SPEC3</fullName>
    </recommendedName>
</protein>
<sequence>MATPQDDVKKSLTGQQRKSVHISEEKAEIIEISEKHGPLYNAIPCMPVPLAVLCCIFNILIPGLGTLIASWTTLCGCPTRLGHPVKAWALNLLAALLQMISFLLIVGWVWSIIWGMNFVQLALSAGEPQRNPYYVRRQSSVE</sequence>
<feature type="transmembrane region" description="Helical" evidence="5">
    <location>
        <begin position="50"/>
        <end position="76"/>
    </location>
</feature>
<proteinExistence type="predicted"/>
<name>A0AAN8JW48_PATCE</name>
<evidence type="ECO:0000313" key="7">
    <source>
        <dbReference type="Proteomes" id="UP001347796"/>
    </source>
</evidence>
<dbReference type="EMBL" id="JAZGQO010000007">
    <property type="protein sequence ID" value="KAK6182930.1"/>
    <property type="molecule type" value="Genomic_DNA"/>
</dbReference>
<evidence type="ECO:0000256" key="1">
    <source>
        <dbReference type="ARBA" id="ARBA00004141"/>
    </source>
</evidence>
<keyword evidence="2 5" id="KW-0812">Transmembrane</keyword>
<gene>
    <name evidence="6" type="ORF">SNE40_010502</name>
</gene>
<evidence type="ECO:0000256" key="2">
    <source>
        <dbReference type="ARBA" id="ARBA00022692"/>
    </source>
</evidence>
<evidence type="ECO:0000256" key="4">
    <source>
        <dbReference type="ARBA" id="ARBA00023136"/>
    </source>
</evidence>
<accession>A0AAN8JW48</accession>
<keyword evidence="3 5" id="KW-1133">Transmembrane helix</keyword>
<evidence type="ECO:0000313" key="6">
    <source>
        <dbReference type="EMBL" id="KAK6182930.1"/>
    </source>
</evidence>
<dbReference type="Pfam" id="PF15795">
    <property type="entry name" value="Spec3"/>
    <property type="match status" value="1"/>
</dbReference>
<dbReference type="PANTHER" id="PTHR21676:SF1">
    <property type="entry name" value="PROTEIN STUM HOMOLOG"/>
    <property type="match status" value="1"/>
</dbReference>
<organism evidence="6 7">
    <name type="scientific">Patella caerulea</name>
    <name type="common">Rayed Mediterranean limpet</name>
    <dbReference type="NCBI Taxonomy" id="87958"/>
    <lineage>
        <taxon>Eukaryota</taxon>
        <taxon>Metazoa</taxon>
        <taxon>Spiralia</taxon>
        <taxon>Lophotrochozoa</taxon>
        <taxon>Mollusca</taxon>
        <taxon>Gastropoda</taxon>
        <taxon>Patellogastropoda</taxon>
        <taxon>Patelloidea</taxon>
        <taxon>Patellidae</taxon>
        <taxon>Patella</taxon>
    </lineage>
</organism>
<reference evidence="6 7" key="1">
    <citation type="submission" date="2024-01" db="EMBL/GenBank/DDBJ databases">
        <title>The genome of the rayed Mediterranean limpet Patella caerulea (Linnaeus, 1758).</title>
        <authorList>
            <person name="Anh-Thu Weber A."/>
            <person name="Halstead-Nussloch G."/>
        </authorList>
    </citation>
    <scope>NUCLEOTIDE SEQUENCE [LARGE SCALE GENOMIC DNA]</scope>
    <source>
        <strain evidence="6">AATW-2023a</strain>
        <tissue evidence="6">Whole specimen</tissue>
    </source>
</reference>
<evidence type="ECO:0000256" key="3">
    <source>
        <dbReference type="ARBA" id="ARBA00022989"/>
    </source>
</evidence>